<proteinExistence type="predicted"/>
<feature type="compositionally biased region" description="Polar residues" evidence="1">
    <location>
        <begin position="200"/>
        <end position="210"/>
    </location>
</feature>
<feature type="region of interest" description="Disordered" evidence="1">
    <location>
        <begin position="200"/>
        <end position="366"/>
    </location>
</feature>
<dbReference type="VEuPathDB" id="TrichDB:TRFO_30930"/>
<evidence type="ECO:0000313" key="2">
    <source>
        <dbReference type="EMBL" id="OHT02056.1"/>
    </source>
</evidence>
<keyword evidence="3" id="KW-1185">Reference proteome</keyword>
<organism evidence="2 3">
    <name type="scientific">Tritrichomonas foetus</name>
    <dbReference type="NCBI Taxonomy" id="1144522"/>
    <lineage>
        <taxon>Eukaryota</taxon>
        <taxon>Metamonada</taxon>
        <taxon>Parabasalia</taxon>
        <taxon>Tritrichomonadida</taxon>
        <taxon>Tritrichomonadidae</taxon>
        <taxon>Tritrichomonas</taxon>
    </lineage>
</organism>
<dbReference type="EMBL" id="MLAK01000883">
    <property type="protein sequence ID" value="OHT02056.1"/>
    <property type="molecule type" value="Genomic_DNA"/>
</dbReference>
<feature type="compositionally biased region" description="Pro residues" evidence="1">
    <location>
        <begin position="290"/>
        <end position="307"/>
    </location>
</feature>
<accession>A0A1J4JUA3</accession>
<dbReference type="Proteomes" id="UP000179807">
    <property type="component" value="Unassembled WGS sequence"/>
</dbReference>
<evidence type="ECO:0000256" key="1">
    <source>
        <dbReference type="SAM" id="MobiDB-lite"/>
    </source>
</evidence>
<feature type="compositionally biased region" description="Low complexity" evidence="1">
    <location>
        <begin position="211"/>
        <end position="225"/>
    </location>
</feature>
<evidence type="ECO:0000313" key="3">
    <source>
        <dbReference type="Proteomes" id="UP000179807"/>
    </source>
</evidence>
<comment type="caution">
    <text evidence="2">The sequence shown here is derived from an EMBL/GenBank/DDBJ whole genome shotgun (WGS) entry which is preliminary data.</text>
</comment>
<gene>
    <name evidence="2" type="ORF">TRFO_30930</name>
</gene>
<protein>
    <submittedName>
        <fullName evidence="2">Uncharacterized protein</fullName>
    </submittedName>
</protein>
<reference evidence="2" key="1">
    <citation type="submission" date="2016-10" db="EMBL/GenBank/DDBJ databases">
        <authorList>
            <person name="Benchimol M."/>
            <person name="Almeida L.G."/>
            <person name="Vasconcelos A.T."/>
            <person name="Perreira-Neves A."/>
            <person name="Rosa I.A."/>
            <person name="Tasca T."/>
            <person name="Bogo M.R."/>
            <person name="de Souza W."/>
        </authorList>
    </citation>
    <scope>NUCLEOTIDE SEQUENCE [LARGE SCALE GENOMIC DNA]</scope>
    <source>
        <strain evidence="2">K</strain>
    </source>
</reference>
<dbReference type="GeneID" id="94842333"/>
<feature type="compositionally biased region" description="Pro residues" evidence="1">
    <location>
        <begin position="317"/>
        <end position="346"/>
    </location>
</feature>
<dbReference type="AlphaFoldDB" id="A0A1J4JUA3"/>
<name>A0A1J4JUA3_9EUKA</name>
<dbReference type="RefSeq" id="XP_068355192.1">
    <property type="nucleotide sequence ID" value="XM_068507629.1"/>
</dbReference>
<feature type="compositionally biased region" description="Polar residues" evidence="1">
    <location>
        <begin position="259"/>
        <end position="285"/>
    </location>
</feature>
<feature type="compositionally biased region" description="Polar residues" evidence="1">
    <location>
        <begin position="236"/>
        <end position="248"/>
    </location>
</feature>
<sequence>MSFFNRGKVSPEDIRNKLQIEVATCNGKAKTKAGTRVSQIRNIQTRVVQDSTIGVLKNLEGIVVCDLSMQGAEQISNWLKTLISDRENLANPKATLSGDTQDALDQCVAVGKINKQKDLINALQPILKIHPMQSTLTVPHCINVYLGFEQQTVEDMITAVPNLLNELKLSDNKDYVYRVFDDPKYADTIRPLYAPDSLQNPGLQNFSQHISPQMSPQVSQQVPQQDYYPTPGQYPNPGSQDISMNQNPYPTPGPYPQAQDIQFNQPGMNYQSQQLPPYPASNITSQNAPPFVPPQQQPQYGAPPPYPQTQFDTPPQYGAPPYQPPAFPDIPSGAPPPAPTQPPAYPSIPTGNEGVPNDLFQSVSPE</sequence>